<keyword evidence="2" id="KW-0677">Repeat</keyword>
<evidence type="ECO:0008006" key="7">
    <source>
        <dbReference type="Google" id="ProtNLM"/>
    </source>
</evidence>
<protein>
    <recommendedName>
        <fullName evidence="7">Pentatricopeptide repeat-containing protein</fullName>
    </recommendedName>
</protein>
<feature type="repeat" description="PPR" evidence="3">
    <location>
        <begin position="298"/>
        <end position="332"/>
    </location>
</feature>
<dbReference type="Gene3D" id="1.25.40.10">
    <property type="entry name" value="Tetratricopeptide repeat domain"/>
    <property type="match status" value="2"/>
</dbReference>
<gene>
    <name evidence="5" type="primary">LOC110726277</name>
</gene>
<evidence type="ECO:0000313" key="6">
    <source>
        <dbReference type="Proteomes" id="UP000596660"/>
    </source>
</evidence>
<dbReference type="Pfam" id="PF13041">
    <property type="entry name" value="PPR_2"/>
    <property type="match status" value="1"/>
</dbReference>
<dbReference type="Pfam" id="PF01535">
    <property type="entry name" value="PPR"/>
    <property type="match status" value="2"/>
</dbReference>
<name>A0A803NAN6_CHEQI</name>
<dbReference type="EnsemblPlants" id="AUR62043076-RA">
    <property type="protein sequence ID" value="AUR62043076-RA:cds"/>
    <property type="gene ID" value="AUR62043076"/>
</dbReference>
<dbReference type="InterPro" id="IPR011990">
    <property type="entry name" value="TPR-like_helical_dom_sf"/>
</dbReference>
<reference evidence="5" key="2">
    <citation type="submission" date="2021-03" db="UniProtKB">
        <authorList>
            <consortium name="EnsemblPlants"/>
        </authorList>
    </citation>
    <scope>IDENTIFICATION</scope>
</reference>
<feature type="repeat" description="PPR" evidence="3">
    <location>
        <begin position="263"/>
        <end position="297"/>
    </location>
</feature>
<keyword evidence="6" id="KW-1185">Reference proteome</keyword>
<reference evidence="5" key="1">
    <citation type="journal article" date="2017" name="Nature">
        <title>The genome of Chenopodium quinoa.</title>
        <authorList>
            <person name="Jarvis D.E."/>
            <person name="Ho Y.S."/>
            <person name="Lightfoot D.J."/>
            <person name="Schmoeckel S.M."/>
            <person name="Li B."/>
            <person name="Borm T.J.A."/>
            <person name="Ohyanagi H."/>
            <person name="Mineta K."/>
            <person name="Michell C.T."/>
            <person name="Saber N."/>
            <person name="Kharbatia N.M."/>
            <person name="Rupper R.R."/>
            <person name="Sharp A.R."/>
            <person name="Dally N."/>
            <person name="Boughton B.A."/>
            <person name="Woo Y.H."/>
            <person name="Gao G."/>
            <person name="Schijlen E.G.W.M."/>
            <person name="Guo X."/>
            <person name="Momin A.A."/>
            <person name="Negrao S."/>
            <person name="Al-Babili S."/>
            <person name="Gehring C."/>
            <person name="Roessner U."/>
            <person name="Jung C."/>
            <person name="Murphy K."/>
            <person name="Arold S.T."/>
            <person name="Gojobori T."/>
            <person name="van der Linden C.G."/>
            <person name="van Loo E.N."/>
            <person name="Jellen E.N."/>
            <person name="Maughan P.J."/>
            <person name="Tester M."/>
        </authorList>
    </citation>
    <scope>NUCLEOTIDE SEQUENCE [LARGE SCALE GENOMIC DNA]</scope>
    <source>
        <strain evidence="5">cv. PI 614886</strain>
    </source>
</reference>
<evidence type="ECO:0000256" key="4">
    <source>
        <dbReference type="SAM" id="MobiDB-lite"/>
    </source>
</evidence>
<evidence type="ECO:0000313" key="5">
    <source>
        <dbReference type="EnsemblPlants" id="AUR62043076-RA:cds"/>
    </source>
</evidence>
<evidence type="ECO:0000256" key="1">
    <source>
        <dbReference type="ARBA" id="ARBA00007626"/>
    </source>
</evidence>
<dbReference type="Gramene" id="AUR62043076-RA">
    <property type="protein sequence ID" value="AUR62043076-RA:cds"/>
    <property type="gene ID" value="AUR62043076"/>
</dbReference>
<dbReference type="Proteomes" id="UP000596660">
    <property type="component" value="Unplaced"/>
</dbReference>
<dbReference type="GO" id="GO:0003729">
    <property type="term" value="F:mRNA binding"/>
    <property type="evidence" value="ECO:0007669"/>
    <property type="project" value="TreeGrafter"/>
</dbReference>
<organism evidence="5 6">
    <name type="scientific">Chenopodium quinoa</name>
    <name type="common">Quinoa</name>
    <dbReference type="NCBI Taxonomy" id="63459"/>
    <lineage>
        <taxon>Eukaryota</taxon>
        <taxon>Viridiplantae</taxon>
        <taxon>Streptophyta</taxon>
        <taxon>Embryophyta</taxon>
        <taxon>Tracheophyta</taxon>
        <taxon>Spermatophyta</taxon>
        <taxon>Magnoliopsida</taxon>
        <taxon>eudicotyledons</taxon>
        <taxon>Gunneridae</taxon>
        <taxon>Pentapetalae</taxon>
        <taxon>Caryophyllales</taxon>
        <taxon>Chenopodiaceae</taxon>
        <taxon>Chenopodioideae</taxon>
        <taxon>Atripliceae</taxon>
        <taxon>Chenopodium</taxon>
    </lineage>
</organism>
<accession>A0A803NAN6</accession>
<dbReference type="PANTHER" id="PTHR47938:SF9">
    <property type="entry name" value="OS10G0422300 PROTEIN"/>
    <property type="match status" value="1"/>
</dbReference>
<feature type="compositionally biased region" description="Basic residues" evidence="4">
    <location>
        <begin position="449"/>
        <end position="471"/>
    </location>
</feature>
<sequence>MVTPPPTTALQNLPGFQELCSLVSTPIGGLNELELSLKKCEVHLTPSIVVEVVNHCKEEASTRRLLRFFTWSCKSLGSALGDKDFNHAIRVFAEKKDHRAVDILLADLRKDQRVLEAQTFGTVAELFVKMGREDDALGIFKNLDLFKCAQDRMTVTAIVNALCAKGHARGAEGVVYHHKDKISGAESCVYRSILYGWSVQGNVKETRRLLQEMKSRKITLDLYCFNTYLRCLCEYKLKKNPSGLVPEALNVFMEMKTYKITPNSISYNVLLSCLGRTRRVKESLRIFDSMRKSGCAPDWVTYYLLIRVLYLTGRFGKGNQILELMAEDGLEPPAKFYHDLIGVLCGVERVNYALELFGRMKKSSADNYGPVYDVLIPKFYKCGEFEKGKELWDEAERMGIALQCSRDVLDPSITEVFPPKRKEHSLKVKDTSMLNTRITKGNRLLQIAKKPKFRNKRRQKKKKPKKKAAST</sequence>
<comment type="similarity">
    <text evidence="1">Belongs to the PPR family. P subfamily.</text>
</comment>
<proteinExistence type="inferred from homology"/>
<evidence type="ECO:0000256" key="3">
    <source>
        <dbReference type="PROSITE-ProRule" id="PRU00708"/>
    </source>
</evidence>
<dbReference type="GO" id="GO:0005739">
    <property type="term" value="C:mitochondrion"/>
    <property type="evidence" value="ECO:0007669"/>
    <property type="project" value="TreeGrafter"/>
</dbReference>
<dbReference type="InterPro" id="IPR002885">
    <property type="entry name" value="PPR_rpt"/>
</dbReference>
<evidence type="ECO:0000256" key="2">
    <source>
        <dbReference type="ARBA" id="ARBA00022737"/>
    </source>
</evidence>
<dbReference type="NCBIfam" id="TIGR00756">
    <property type="entry name" value="PPR"/>
    <property type="match status" value="2"/>
</dbReference>
<feature type="region of interest" description="Disordered" evidence="4">
    <location>
        <begin position="448"/>
        <end position="471"/>
    </location>
</feature>
<dbReference type="PANTHER" id="PTHR47938">
    <property type="entry name" value="RESPIRATORY COMPLEX I CHAPERONE (CIA84), PUTATIVE (AFU_ORTHOLOGUE AFUA_2G06020)-RELATED"/>
    <property type="match status" value="1"/>
</dbReference>
<dbReference type="PROSITE" id="PS51375">
    <property type="entry name" value="PPR"/>
    <property type="match status" value="2"/>
</dbReference>
<dbReference type="AlphaFoldDB" id="A0A803NAN6"/>
<dbReference type="OMA" id="AWCRSKD"/>